<dbReference type="EnsemblMetazoa" id="XM_038213357.1">
    <property type="protein sequence ID" value="XP_038069285.1"/>
    <property type="gene ID" value="LOC119738458"/>
</dbReference>
<dbReference type="OMA" id="RMMHANI"/>
<keyword evidence="5" id="KW-1185">Reference proteome</keyword>
<dbReference type="SUPFAM" id="SSF53448">
    <property type="entry name" value="Nucleotide-diphospho-sugar transferases"/>
    <property type="match status" value="1"/>
</dbReference>
<keyword evidence="2" id="KW-0472">Membrane</keyword>
<organism evidence="4 5">
    <name type="scientific">Patiria miniata</name>
    <name type="common">Bat star</name>
    <name type="synonym">Asterina miniata</name>
    <dbReference type="NCBI Taxonomy" id="46514"/>
    <lineage>
        <taxon>Eukaryota</taxon>
        <taxon>Metazoa</taxon>
        <taxon>Echinodermata</taxon>
        <taxon>Eleutherozoa</taxon>
        <taxon>Asterozoa</taxon>
        <taxon>Asteroidea</taxon>
        <taxon>Valvatacea</taxon>
        <taxon>Valvatida</taxon>
        <taxon>Asterinidae</taxon>
        <taxon>Patiria</taxon>
    </lineage>
</organism>
<evidence type="ECO:0000256" key="1">
    <source>
        <dbReference type="ARBA" id="ARBA00007033"/>
    </source>
</evidence>
<dbReference type="Gene3D" id="3.90.550.10">
    <property type="entry name" value="Spore Coat Polysaccharide Biosynthesis Protein SpsA, Chain A"/>
    <property type="match status" value="1"/>
</dbReference>
<dbReference type="PANTHER" id="PTHR47032:SF1">
    <property type="entry name" value="UDP-D-XYLOSE:L-FUCOSE ALPHA-1,3-D-XYLOSYLTRANSFERASE-RELATED"/>
    <property type="match status" value="1"/>
</dbReference>
<reference evidence="4" key="1">
    <citation type="submission" date="2022-11" db="UniProtKB">
        <authorList>
            <consortium name="EnsemblMetazoa"/>
        </authorList>
    </citation>
    <scope>IDENTIFICATION</scope>
</reference>
<dbReference type="Pfam" id="PF03407">
    <property type="entry name" value="Nucleotid_trans"/>
    <property type="match status" value="1"/>
</dbReference>
<comment type="similarity">
    <text evidence="1">Belongs to the glycosyltransferase 77 family.</text>
</comment>
<dbReference type="GO" id="GO:0005794">
    <property type="term" value="C:Golgi apparatus"/>
    <property type="evidence" value="ECO:0007669"/>
    <property type="project" value="TreeGrafter"/>
</dbReference>
<dbReference type="PANTHER" id="PTHR47032">
    <property type="entry name" value="UDP-D-XYLOSE:L-FUCOSE ALPHA-1,3-D-XYLOSYLTRANSFERASE-RELATED"/>
    <property type="match status" value="1"/>
</dbReference>
<proteinExistence type="inferred from homology"/>
<dbReference type="GeneID" id="119738458"/>
<dbReference type="OrthoDB" id="540503at2759"/>
<dbReference type="AlphaFoldDB" id="A0A914AYQ3"/>
<evidence type="ECO:0000313" key="4">
    <source>
        <dbReference type="EnsemblMetazoa" id="XP_038069285.1"/>
    </source>
</evidence>
<dbReference type="InterPro" id="IPR005069">
    <property type="entry name" value="Nucl-diP-sugar_transferase"/>
</dbReference>
<dbReference type="RefSeq" id="XP_038069285.1">
    <property type="nucleotide sequence ID" value="XM_038213357.1"/>
</dbReference>
<keyword evidence="2" id="KW-0812">Transmembrane</keyword>
<feature type="transmembrane region" description="Helical" evidence="2">
    <location>
        <begin position="7"/>
        <end position="26"/>
    </location>
</feature>
<protein>
    <recommendedName>
        <fullName evidence="3">Nucleotide-diphospho-sugar transferase domain-containing protein</fullName>
    </recommendedName>
</protein>
<evidence type="ECO:0000313" key="5">
    <source>
        <dbReference type="Proteomes" id="UP000887568"/>
    </source>
</evidence>
<accession>A0A914AYQ3</accession>
<sequence>MECKRSTLAFMVILQIFSVFVLIYHYSSGHFTTLQDDRTKGKDTRMAHAAVSALRVQTFSNHATSPPPNRTVDIRGKISGCTLADTEKKPGVVLLLHTNTAFMDMALNLLESIKRTGVCLNTTILAAEKNAYRALLSATQGDPAITVLEMVEGDASSDKLLVFSPEYNRLVNRRHKYILSLLQQGFQVFFTDVDTFWFQDPFSYFQGDFDMSFVDERSPYPTRLQTGSGHCAGLGYFKPTEKTIMFVKKWVEILANPKHRGSDQAILNNLLHKDQPVRVDVRPLPVKHFPHANVFWLPEWRRENNDTIIMHNVGFKVRGHDAKVDKFKKNNMWLVNVTIGDSGIRAA</sequence>
<evidence type="ECO:0000256" key="2">
    <source>
        <dbReference type="SAM" id="Phobius"/>
    </source>
</evidence>
<keyword evidence="2" id="KW-1133">Transmembrane helix</keyword>
<dbReference type="GO" id="GO:0016757">
    <property type="term" value="F:glycosyltransferase activity"/>
    <property type="evidence" value="ECO:0007669"/>
    <property type="project" value="TreeGrafter"/>
</dbReference>
<name>A0A914AYQ3_PATMI</name>
<evidence type="ECO:0000259" key="3">
    <source>
        <dbReference type="Pfam" id="PF03407"/>
    </source>
</evidence>
<dbReference type="InterPro" id="IPR029044">
    <property type="entry name" value="Nucleotide-diphossugar_trans"/>
</dbReference>
<dbReference type="Proteomes" id="UP000887568">
    <property type="component" value="Unplaced"/>
</dbReference>
<feature type="domain" description="Nucleotide-diphospho-sugar transferase" evidence="3">
    <location>
        <begin position="122"/>
        <end position="325"/>
    </location>
</feature>
<dbReference type="InterPro" id="IPR052636">
    <property type="entry name" value="UDP-D-xylose:L-fucose_XylT"/>
</dbReference>